<dbReference type="RefSeq" id="WP_136915195.1">
    <property type="nucleotide sequence ID" value="NZ_CP039371.1"/>
</dbReference>
<gene>
    <name evidence="1" type="ORF">E6B08_17435</name>
</gene>
<protein>
    <recommendedName>
        <fullName evidence="3">Core-binding (CB) domain-containing protein</fullName>
    </recommendedName>
</protein>
<evidence type="ECO:0008006" key="3">
    <source>
        <dbReference type="Google" id="ProtNLM"/>
    </source>
</evidence>
<reference evidence="2" key="1">
    <citation type="submission" date="2019-04" db="EMBL/GenBank/DDBJ databases">
        <title>Genome sequence of Pseudomonas putida 1290, an auxin catabolizing strain.</title>
        <authorList>
            <person name="Laird T.S."/>
            <person name="Leveau J.H.J."/>
        </authorList>
    </citation>
    <scope>NUCLEOTIDE SEQUENCE [LARGE SCALE GENOMIC DNA]</scope>
    <source>
        <strain evidence="2">1290</strain>
    </source>
</reference>
<accession>A0A4D6XB70</accession>
<dbReference type="Proteomes" id="UP000298551">
    <property type="component" value="Chromosome"/>
</dbReference>
<name>A0A4D6XB70_PSEPU</name>
<evidence type="ECO:0000313" key="2">
    <source>
        <dbReference type="Proteomes" id="UP000298551"/>
    </source>
</evidence>
<organism evidence="1 2">
    <name type="scientific">Pseudomonas putida</name>
    <name type="common">Arthrobacter siderocapsulatus</name>
    <dbReference type="NCBI Taxonomy" id="303"/>
    <lineage>
        <taxon>Bacteria</taxon>
        <taxon>Pseudomonadati</taxon>
        <taxon>Pseudomonadota</taxon>
        <taxon>Gammaproteobacteria</taxon>
        <taxon>Pseudomonadales</taxon>
        <taxon>Pseudomonadaceae</taxon>
        <taxon>Pseudomonas</taxon>
    </lineage>
</organism>
<sequence length="395" mass="43709">MLHRNNEPELSNPLSALMLIFGVDFNAGVWVLNSTIDSAADKKVYLDWSSYAKNESEDKLSEKYLLILKKIAGCLFVGLGASKNAPSTIKTKVYMISAFLTEAQRAGEHELSIITARKAQSIFSSMCDRVSRGGKLSASTLASRMNAIRLLYYLKAKVGTGLAVDPFPPRQQRRIQLNGRNKSFWEAPPEPVALHILKRSIEIVEDLGPDITRIFTKYFLGIQDAIERGNTTRKKISPYGKNAISGEAFSQCVRIPELKSFSACNPLHVAYLRKQLVTACFIVISYTVGARVSEIRRATSTSIRSVQHSSGEVLEYYHAARSKRNFRMYAKQNMEVSGEVPWVISPAASKAFKVLTKLTAPYRELGGIDSLWLVAGGNSLMAFNLSKVPSILSAS</sequence>
<proteinExistence type="predicted"/>
<dbReference type="EMBL" id="CP039371">
    <property type="protein sequence ID" value="QCI13043.1"/>
    <property type="molecule type" value="Genomic_DNA"/>
</dbReference>
<evidence type="ECO:0000313" key="1">
    <source>
        <dbReference type="EMBL" id="QCI13043.1"/>
    </source>
</evidence>
<dbReference type="AlphaFoldDB" id="A0A4D6XB70"/>
<dbReference type="OrthoDB" id="8768428at2"/>